<dbReference type="PROSITE" id="PS51420">
    <property type="entry name" value="RHO"/>
    <property type="match status" value="1"/>
</dbReference>
<evidence type="ECO:0000313" key="7">
    <source>
        <dbReference type="Proteomes" id="UP000018208"/>
    </source>
</evidence>
<dbReference type="GO" id="GO:0005525">
    <property type="term" value="F:GTP binding"/>
    <property type="evidence" value="ECO:0007669"/>
    <property type="project" value="UniProtKB-KW"/>
</dbReference>
<dbReference type="AlphaFoldDB" id="V6LU74"/>
<dbReference type="SMART" id="SM00176">
    <property type="entry name" value="RAN"/>
    <property type="match status" value="1"/>
</dbReference>
<dbReference type="SMART" id="SM00174">
    <property type="entry name" value="RHO"/>
    <property type="match status" value="1"/>
</dbReference>
<dbReference type="InterPro" id="IPR001806">
    <property type="entry name" value="Small_GTPase"/>
</dbReference>
<evidence type="ECO:0000256" key="2">
    <source>
        <dbReference type="ARBA" id="ARBA00023134"/>
    </source>
</evidence>
<evidence type="ECO:0000313" key="4">
    <source>
        <dbReference type="EMBL" id="EST48157.1"/>
    </source>
</evidence>
<dbReference type="Pfam" id="PF00071">
    <property type="entry name" value="Ras"/>
    <property type="match status" value="1"/>
</dbReference>
<dbReference type="PANTHER" id="PTHR47978">
    <property type="match status" value="1"/>
</dbReference>
<reference evidence="5" key="2">
    <citation type="submission" date="2020-12" db="EMBL/GenBank/DDBJ databases">
        <title>New Spironucleus salmonicida genome in near-complete chromosomes.</title>
        <authorList>
            <person name="Xu F."/>
            <person name="Kurt Z."/>
            <person name="Jimenez-Gonzalez A."/>
            <person name="Astvaldsson A."/>
            <person name="Andersson J.O."/>
            <person name="Svard S.G."/>
        </authorList>
    </citation>
    <scope>NUCLEOTIDE SEQUENCE</scope>
    <source>
        <strain evidence="5">ATCC 50377</strain>
    </source>
</reference>
<accession>V6LU74</accession>
<keyword evidence="3" id="KW-0449">Lipoprotein</keyword>
<reference evidence="4 5" key="1">
    <citation type="journal article" date="2014" name="PLoS Genet.">
        <title>The Genome of Spironucleus salmonicida Highlights a Fish Pathogen Adapted to Fluctuating Environments.</title>
        <authorList>
            <person name="Xu F."/>
            <person name="Jerlstrom-Hultqvist J."/>
            <person name="Einarsson E."/>
            <person name="Astvaldsson A."/>
            <person name="Svard S.G."/>
            <person name="Andersson J.O."/>
        </authorList>
    </citation>
    <scope>NUCLEOTIDE SEQUENCE</scope>
    <source>
        <strain evidence="5">ATCC 50377</strain>
    </source>
</reference>
<dbReference type="GO" id="GO:0003924">
    <property type="term" value="F:GTPase activity"/>
    <property type="evidence" value="ECO:0007669"/>
    <property type="project" value="InterPro"/>
</dbReference>
<sequence length="201" mass="22376">MKYLFKFVVVGEQAVGKSMLLDRYRGLDFSNVHNATIGVDFYTKEIQIDNNQVTLQLWDTAGEERYRSISTVYFKGAHGVLLVYDVSSEASFDSLPNWIETVKNVASDAEIIVIGNKCDLEHQIQTSQGETFAQANNFSFLETSAKSGENIEKAFKIVCEKLIAKQGEILENNAAGKQFIPQTVSTTNQVIVDNQSKKGCC</sequence>
<name>V6LU74_9EUKA</name>
<evidence type="ECO:0000313" key="5">
    <source>
        <dbReference type="EMBL" id="KAH0569348.1"/>
    </source>
</evidence>
<evidence type="ECO:0000313" key="6">
    <source>
        <dbReference type="EMBL" id="KAH0577237.1"/>
    </source>
</evidence>
<organism evidence="4">
    <name type="scientific">Spironucleus salmonicida</name>
    <dbReference type="NCBI Taxonomy" id="348837"/>
    <lineage>
        <taxon>Eukaryota</taxon>
        <taxon>Metamonada</taxon>
        <taxon>Diplomonadida</taxon>
        <taxon>Hexamitidae</taxon>
        <taxon>Hexamitinae</taxon>
        <taxon>Spironucleus</taxon>
    </lineage>
</organism>
<dbReference type="EMBL" id="AUWU02000024">
    <property type="protein sequence ID" value="KAH0569348.1"/>
    <property type="molecule type" value="Genomic_DNA"/>
</dbReference>
<protein>
    <submittedName>
        <fullName evidence="4">Rab1a</fullName>
    </submittedName>
</protein>
<dbReference type="CDD" id="cd00154">
    <property type="entry name" value="Rab"/>
    <property type="match status" value="1"/>
</dbReference>
<evidence type="ECO:0000256" key="3">
    <source>
        <dbReference type="ARBA" id="ARBA00023288"/>
    </source>
</evidence>
<dbReference type="VEuPathDB" id="GiardiaDB:SS50377_28773"/>
<dbReference type="FunFam" id="3.40.50.300:FF:001129">
    <property type="entry name" value="ras-related protein Rab-44 isoform X2"/>
    <property type="match status" value="1"/>
</dbReference>
<dbReference type="VEuPathDB" id="GiardiaDB:SS50377_20588"/>
<dbReference type="InterPro" id="IPR005225">
    <property type="entry name" value="Small_GTP-bd"/>
</dbReference>
<dbReference type="PROSITE" id="PS51421">
    <property type="entry name" value="RAS"/>
    <property type="match status" value="1"/>
</dbReference>
<dbReference type="Gene3D" id="3.40.50.300">
    <property type="entry name" value="P-loop containing nucleotide triphosphate hydrolases"/>
    <property type="match status" value="1"/>
</dbReference>
<evidence type="ECO:0000256" key="1">
    <source>
        <dbReference type="ARBA" id="ARBA00022741"/>
    </source>
</evidence>
<dbReference type="PROSITE" id="PS51419">
    <property type="entry name" value="RAB"/>
    <property type="match status" value="1"/>
</dbReference>
<dbReference type="SMART" id="SM00175">
    <property type="entry name" value="RAB"/>
    <property type="match status" value="1"/>
</dbReference>
<dbReference type="SMART" id="SM00173">
    <property type="entry name" value="RAS"/>
    <property type="match status" value="1"/>
</dbReference>
<dbReference type="EMBL" id="AUWU02000001">
    <property type="protein sequence ID" value="KAH0577237.1"/>
    <property type="molecule type" value="Genomic_DNA"/>
</dbReference>
<proteinExistence type="predicted"/>
<dbReference type="Proteomes" id="UP000018208">
    <property type="component" value="Unassembled WGS sequence"/>
</dbReference>
<dbReference type="PRINTS" id="PR00449">
    <property type="entry name" value="RASTRNSFRMNG"/>
</dbReference>
<gene>
    <name evidence="4" type="ORF">SS50377_11675</name>
    <name evidence="6" type="ORF">SS50377_20588</name>
    <name evidence="5" type="ORF">SS50377_28773</name>
</gene>
<dbReference type="InterPro" id="IPR027417">
    <property type="entry name" value="P-loop_NTPase"/>
</dbReference>
<dbReference type="NCBIfam" id="TIGR00231">
    <property type="entry name" value="small_GTP"/>
    <property type="match status" value="1"/>
</dbReference>
<dbReference type="SUPFAM" id="SSF52540">
    <property type="entry name" value="P-loop containing nucleoside triphosphate hydrolases"/>
    <property type="match status" value="1"/>
</dbReference>
<keyword evidence="7" id="KW-1185">Reference proteome</keyword>
<dbReference type="EMBL" id="KI545999">
    <property type="protein sequence ID" value="EST48157.1"/>
    <property type="molecule type" value="Genomic_DNA"/>
</dbReference>
<dbReference type="OrthoDB" id="9989112at2759"/>
<keyword evidence="1" id="KW-0547">Nucleotide-binding</keyword>
<keyword evidence="2" id="KW-0342">GTP-binding</keyword>